<dbReference type="Proteomes" id="UP001498476">
    <property type="component" value="Unassembled WGS sequence"/>
</dbReference>
<feature type="region of interest" description="Disordered" evidence="7">
    <location>
        <begin position="1"/>
        <end position="22"/>
    </location>
</feature>
<evidence type="ECO:0000256" key="7">
    <source>
        <dbReference type="SAM" id="MobiDB-lite"/>
    </source>
</evidence>
<evidence type="ECO:0000256" key="2">
    <source>
        <dbReference type="ARBA" id="ARBA00022448"/>
    </source>
</evidence>
<feature type="transmembrane region" description="Helical" evidence="8">
    <location>
        <begin position="213"/>
        <end position="233"/>
    </location>
</feature>
<protein>
    <recommendedName>
        <fullName evidence="11">Major facilitator superfamily (MFS) profile domain-containing protein</fullName>
    </recommendedName>
</protein>
<evidence type="ECO:0000256" key="6">
    <source>
        <dbReference type="ARBA" id="ARBA00023180"/>
    </source>
</evidence>
<comment type="caution">
    <text evidence="9">The sequence shown here is derived from an EMBL/GenBank/DDBJ whole genome shotgun (WGS) entry which is preliminary data.</text>
</comment>
<proteinExistence type="predicted"/>
<dbReference type="Pfam" id="PF07690">
    <property type="entry name" value="MFS_1"/>
    <property type="match status" value="1"/>
</dbReference>
<comment type="subcellular location">
    <subcellularLocation>
        <location evidence="1">Membrane</location>
        <topology evidence="1">Multi-pass membrane protein</topology>
    </subcellularLocation>
</comment>
<keyword evidence="3 8" id="KW-0812">Transmembrane</keyword>
<keyword evidence="4 8" id="KW-1133">Transmembrane helix</keyword>
<evidence type="ECO:0000256" key="5">
    <source>
        <dbReference type="ARBA" id="ARBA00023136"/>
    </source>
</evidence>
<accession>A0ABR1GIT3</accession>
<dbReference type="InterPro" id="IPR011701">
    <property type="entry name" value="MFS"/>
</dbReference>
<feature type="transmembrane region" description="Helical" evidence="8">
    <location>
        <begin position="452"/>
        <end position="476"/>
    </location>
</feature>
<dbReference type="PANTHER" id="PTHR43791">
    <property type="entry name" value="PERMEASE-RELATED"/>
    <property type="match status" value="1"/>
</dbReference>
<dbReference type="EMBL" id="JAZAVJ010000383">
    <property type="protein sequence ID" value="KAK7398058.1"/>
    <property type="molecule type" value="Genomic_DNA"/>
</dbReference>
<keyword evidence="2" id="KW-0813">Transport</keyword>
<sequence>MVTVKPDSKIKEDDISSSPKAQEVAKAQAQNVNVDWTPEDERRAKTRFDYMVLPLLMLGFFSQQIDRGNIGPALTSGMLDDININQTIVANGQTIMYIMVVICELPSNLLLQRVGAKFWIPCQMIVWGIVAALHSEIRNQAGYYFCRAALGISEAGFIPGSIYYMSTFYTKKDFASRASFFWVGSYIGKACGGLFAAGLFRLDGQRGLHGWQWLFLVEGVVSICIGIFALVWWPRSTADSRTLIPGFRLLTRRQEHILTTRLLLDDPAKKNAQRVRIRPRDVLDAVSAWRLWVLFLFVLSLVASVACLETYNSQIVKQLGFNTIRANALSSVGVWGSLPLILTAGRVVAVTRQHDLSALVFTMPYPILTGVFRTLQSADGINIWTRYGAYQSMVAVGAAPYVLGVVWITSNARTPTQRSVFSALYVMLTNAANSFATQIFREGDKPKYLTGLITVLSLQSLACLLLMVACVVFWYANKHELGDAGLPAVTASVEVDESKGQVIVEKKFQYAL</sequence>
<name>A0ABR1GIT3_9HYPO</name>
<keyword evidence="6" id="KW-0325">Glycoprotein</keyword>
<feature type="transmembrane region" description="Helical" evidence="8">
    <location>
        <begin position="356"/>
        <end position="375"/>
    </location>
</feature>
<feature type="transmembrane region" description="Helical" evidence="8">
    <location>
        <begin position="289"/>
        <end position="308"/>
    </location>
</feature>
<dbReference type="InterPro" id="IPR036259">
    <property type="entry name" value="MFS_trans_sf"/>
</dbReference>
<dbReference type="SUPFAM" id="SSF103473">
    <property type="entry name" value="MFS general substrate transporter"/>
    <property type="match status" value="1"/>
</dbReference>
<feature type="transmembrane region" description="Helical" evidence="8">
    <location>
        <begin position="420"/>
        <end position="440"/>
    </location>
</feature>
<reference evidence="9 10" key="1">
    <citation type="journal article" date="2025" name="Microbiol. Resour. Announc.">
        <title>Draft genome sequences for Neonectria magnoliae and Neonectria punicea, canker pathogens of Liriodendron tulipifera and Acer saccharum in West Virginia.</title>
        <authorList>
            <person name="Petronek H.M."/>
            <person name="Kasson M.T."/>
            <person name="Metheny A.M."/>
            <person name="Stauder C.M."/>
            <person name="Lovett B."/>
            <person name="Lynch S.C."/>
            <person name="Garnas J.R."/>
            <person name="Kasson L.R."/>
            <person name="Stajich J.E."/>
        </authorList>
    </citation>
    <scope>NUCLEOTIDE SEQUENCE [LARGE SCALE GENOMIC DNA]</scope>
    <source>
        <strain evidence="9 10">NRRL 64653</strain>
    </source>
</reference>
<dbReference type="Gene3D" id="1.20.1250.20">
    <property type="entry name" value="MFS general substrate transporter like domains"/>
    <property type="match status" value="1"/>
</dbReference>
<feature type="transmembrane region" description="Helical" evidence="8">
    <location>
        <begin position="328"/>
        <end position="350"/>
    </location>
</feature>
<dbReference type="PANTHER" id="PTHR43791:SF32">
    <property type="entry name" value="MAJOR FACILITATOR SUPERFAMILY (MFS) PROFILE DOMAIN-CONTAINING PROTEIN"/>
    <property type="match status" value="1"/>
</dbReference>
<keyword evidence="10" id="KW-1185">Reference proteome</keyword>
<feature type="transmembrane region" description="Helical" evidence="8">
    <location>
        <begin position="180"/>
        <end position="201"/>
    </location>
</feature>
<gene>
    <name evidence="9" type="ORF">QQX98_012566</name>
</gene>
<evidence type="ECO:0000256" key="8">
    <source>
        <dbReference type="SAM" id="Phobius"/>
    </source>
</evidence>
<feature type="transmembrane region" description="Helical" evidence="8">
    <location>
        <begin position="387"/>
        <end position="408"/>
    </location>
</feature>
<keyword evidence="5 8" id="KW-0472">Membrane</keyword>
<evidence type="ECO:0000256" key="1">
    <source>
        <dbReference type="ARBA" id="ARBA00004141"/>
    </source>
</evidence>
<organism evidence="9 10">
    <name type="scientific">Neonectria punicea</name>
    <dbReference type="NCBI Taxonomy" id="979145"/>
    <lineage>
        <taxon>Eukaryota</taxon>
        <taxon>Fungi</taxon>
        <taxon>Dikarya</taxon>
        <taxon>Ascomycota</taxon>
        <taxon>Pezizomycotina</taxon>
        <taxon>Sordariomycetes</taxon>
        <taxon>Hypocreomycetidae</taxon>
        <taxon>Hypocreales</taxon>
        <taxon>Nectriaceae</taxon>
        <taxon>Neonectria</taxon>
    </lineage>
</organism>
<evidence type="ECO:0008006" key="11">
    <source>
        <dbReference type="Google" id="ProtNLM"/>
    </source>
</evidence>
<evidence type="ECO:0000313" key="9">
    <source>
        <dbReference type="EMBL" id="KAK7398058.1"/>
    </source>
</evidence>
<evidence type="ECO:0000313" key="10">
    <source>
        <dbReference type="Proteomes" id="UP001498476"/>
    </source>
</evidence>
<feature type="compositionally biased region" description="Basic and acidic residues" evidence="7">
    <location>
        <begin position="1"/>
        <end position="14"/>
    </location>
</feature>
<evidence type="ECO:0000256" key="4">
    <source>
        <dbReference type="ARBA" id="ARBA00022989"/>
    </source>
</evidence>
<evidence type="ECO:0000256" key="3">
    <source>
        <dbReference type="ARBA" id="ARBA00022692"/>
    </source>
</evidence>